<keyword evidence="1" id="KW-0863">Zinc-finger</keyword>
<dbReference type="Gene3D" id="3.30.160.60">
    <property type="entry name" value="Classic Zinc Finger"/>
    <property type="match status" value="1"/>
</dbReference>
<feature type="compositionally biased region" description="Basic residues" evidence="2">
    <location>
        <begin position="1"/>
        <end position="47"/>
    </location>
</feature>
<feature type="compositionally biased region" description="Basic and acidic residues" evidence="2">
    <location>
        <begin position="317"/>
        <end position="329"/>
    </location>
</feature>
<name>A0ABQ8XCF5_9EUKA</name>
<evidence type="ECO:0000313" key="5">
    <source>
        <dbReference type="Proteomes" id="UP001150062"/>
    </source>
</evidence>
<keyword evidence="5" id="KW-1185">Reference proteome</keyword>
<comment type="caution">
    <text evidence="4">The sequence shown here is derived from an EMBL/GenBank/DDBJ whole genome shotgun (WGS) entry which is preliminary data.</text>
</comment>
<sequence length="525" mass="62940">MNKPKKSKKKPKTKKRLIEKHKKRLKKKKHKKRSKKEKQNKKDRKRLRDLQIPVERTISKCQLCEEEKADCYCTKCEVHYCQNCELQLHTHYLKKIHCKFVFKEPYIQRKVINTNKCEKHQEKLSLYCKDENELICTECYETCRKNNHSILGLNEYSNEISEKIKIILNKIQKEELQNNETTKQTLINQNKLKQEIKELVNYIENEYNLLIKKIQKTKINYLNLLKKVEIISNTNFTKILNEKEIKQKKINQNKIQIKKLKKLEKDKKTIKLIQGSKEIIQKGEREKKREIQISKRKREKKENGEDNEWERKRKVGRGKEKKKEVKKEREEEEEEKKETGADAEIFKEEFDPKMKENLIKLKNENKTAMNPSKYGYGKICGKKIYSSGKHEIKIKIDQFPNPKNKTNIIYLGVIKTENREKLIKKNDYEGTYYFQIRWNGKNKKKMQSLKYKKENGKGTGEGYPVEIYFKKDDIFTISLDMDIKKISFKINEKNLTGWENLPEKVNFFASLRCQKGKEKNKISII</sequence>
<gene>
    <name evidence="4" type="ORF">M0813_06976</name>
</gene>
<evidence type="ECO:0000256" key="2">
    <source>
        <dbReference type="SAM" id="MobiDB-lite"/>
    </source>
</evidence>
<reference evidence="4" key="1">
    <citation type="submission" date="2022-08" db="EMBL/GenBank/DDBJ databases">
        <title>Novel sulfate-reducing endosymbionts in the free-living metamonad Anaeramoeba.</title>
        <authorList>
            <person name="Jerlstrom-Hultqvist J."/>
            <person name="Cepicka I."/>
            <person name="Gallot-Lavallee L."/>
            <person name="Salas-Leiva D."/>
            <person name="Curtis B.A."/>
            <person name="Zahonova K."/>
            <person name="Pipaliya S."/>
            <person name="Dacks J."/>
            <person name="Roger A.J."/>
        </authorList>
    </citation>
    <scope>NUCLEOTIDE SEQUENCE</scope>
    <source>
        <strain evidence="4">Schooner1</strain>
    </source>
</reference>
<dbReference type="Gene3D" id="2.60.120.920">
    <property type="match status" value="1"/>
</dbReference>
<proteinExistence type="predicted"/>
<dbReference type="PROSITE" id="PS50119">
    <property type="entry name" value="ZF_BBOX"/>
    <property type="match status" value="2"/>
</dbReference>
<dbReference type="InterPro" id="IPR000315">
    <property type="entry name" value="Znf_B-box"/>
</dbReference>
<evidence type="ECO:0000259" key="3">
    <source>
        <dbReference type="PROSITE" id="PS50119"/>
    </source>
</evidence>
<feature type="compositionally biased region" description="Basic and acidic residues" evidence="2">
    <location>
        <begin position="284"/>
        <end position="293"/>
    </location>
</feature>
<dbReference type="Pfam" id="PF00643">
    <property type="entry name" value="zf-B_box"/>
    <property type="match status" value="1"/>
</dbReference>
<dbReference type="InterPro" id="IPR043136">
    <property type="entry name" value="B30.2/SPRY_sf"/>
</dbReference>
<feature type="region of interest" description="Disordered" evidence="2">
    <location>
        <begin position="1"/>
        <end position="49"/>
    </location>
</feature>
<feature type="compositionally biased region" description="Basic and acidic residues" evidence="2">
    <location>
        <begin position="336"/>
        <end position="346"/>
    </location>
</feature>
<dbReference type="CDD" id="cd19757">
    <property type="entry name" value="Bbox1"/>
    <property type="match status" value="1"/>
</dbReference>
<evidence type="ECO:0000256" key="1">
    <source>
        <dbReference type="PROSITE-ProRule" id="PRU00024"/>
    </source>
</evidence>
<feature type="region of interest" description="Disordered" evidence="2">
    <location>
        <begin position="284"/>
        <end position="346"/>
    </location>
</feature>
<feature type="domain" description="B box-type" evidence="3">
    <location>
        <begin position="112"/>
        <end position="153"/>
    </location>
</feature>
<keyword evidence="1" id="KW-0862">Zinc</keyword>
<protein>
    <submittedName>
        <fullName evidence="4">Tripartite motif-containing protein</fullName>
    </submittedName>
</protein>
<dbReference type="SUPFAM" id="SSF57845">
    <property type="entry name" value="B-box zinc-binding domain"/>
    <property type="match status" value="1"/>
</dbReference>
<keyword evidence="1" id="KW-0479">Metal-binding</keyword>
<accession>A0ABQ8XCF5</accession>
<evidence type="ECO:0000313" key="4">
    <source>
        <dbReference type="EMBL" id="KAJ6230337.1"/>
    </source>
</evidence>
<dbReference type="EMBL" id="JAOAOG010000313">
    <property type="protein sequence ID" value="KAJ6230337.1"/>
    <property type="molecule type" value="Genomic_DNA"/>
</dbReference>
<dbReference type="Proteomes" id="UP001150062">
    <property type="component" value="Unassembled WGS sequence"/>
</dbReference>
<organism evidence="4 5">
    <name type="scientific">Anaeramoeba flamelloides</name>
    <dbReference type="NCBI Taxonomy" id="1746091"/>
    <lineage>
        <taxon>Eukaryota</taxon>
        <taxon>Metamonada</taxon>
        <taxon>Anaeramoebidae</taxon>
        <taxon>Anaeramoeba</taxon>
    </lineage>
</organism>
<feature type="domain" description="B box-type" evidence="3">
    <location>
        <begin position="56"/>
        <end position="97"/>
    </location>
</feature>